<keyword evidence="1" id="KW-0418">Kinase</keyword>
<dbReference type="CDD" id="cd16936">
    <property type="entry name" value="HATPase_RsbW-like"/>
    <property type="match status" value="1"/>
</dbReference>
<name>A0ABW7AGA2_9ACTN</name>
<dbReference type="SUPFAM" id="SSF55874">
    <property type="entry name" value="ATPase domain of HSP90 chaperone/DNA topoisomerase II/histidine kinase"/>
    <property type="match status" value="1"/>
</dbReference>
<protein>
    <submittedName>
        <fullName evidence="3">ATP-binding protein</fullName>
    </submittedName>
</protein>
<dbReference type="Pfam" id="PF13581">
    <property type="entry name" value="HATPase_c_2"/>
    <property type="match status" value="1"/>
</dbReference>
<proteinExistence type="predicted"/>
<comment type="caution">
    <text evidence="3">The sequence shown here is derived from an EMBL/GenBank/DDBJ whole genome shotgun (WGS) entry which is preliminary data.</text>
</comment>
<dbReference type="Gene3D" id="3.30.565.10">
    <property type="entry name" value="Histidine kinase-like ATPase, C-terminal domain"/>
    <property type="match status" value="1"/>
</dbReference>
<keyword evidence="3" id="KW-0547">Nucleotide-binding</keyword>
<evidence type="ECO:0000256" key="1">
    <source>
        <dbReference type="ARBA" id="ARBA00022527"/>
    </source>
</evidence>
<evidence type="ECO:0000313" key="4">
    <source>
        <dbReference type="Proteomes" id="UP001603978"/>
    </source>
</evidence>
<organism evidence="3 4">
    <name type="scientific">Nonomuraea marmarensis</name>
    <dbReference type="NCBI Taxonomy" id="3351344"/>
    <lineage>
        <taxon>Bacteria</taxon>
        <taxon>Bacillati</taxon>
        <taxon>Actinomycetota</taxon>
        <taxon>Actinomycetes</taxon>
        <taxon>Streptosporangiales</taxon>
        <taxon>Streptosporangiaceae</taxon>
        <taxon>Nonomuraea</taxon>
    </lineage>
</organism>
<keyword evidence="1" id="KW-0808">Transferase</keyword>
<evidence type="ECO:0000313" key="3">
    <source>
        <dbReference type="EMBL" id="MFG1706396.1"/>
    </source>
</evidence>
<keyword evidence="3" id="KW-0067">ATP-binding</keyword>
<evidence type="ECO:0000259" key="2">
    <source>
        <dbReference type="Pfam" id="PF13581"/>
    </source>
</evidence>
<dbReference type="PANTHER" id="PTHR35526:SF3">
    <property type="entry name" value="ANTI-SIGMA-F FACTOR RSBW"/>
    <property type="match status" value="1"/>
</dbReference>
<dbReference type="EMBL" id="JBICRM010000015">
    <property type="protein sequence ID" value="MFG1706396.1"/>
    <property type="molecule type" value="Genomic_DNA"/>
</dbReference>
<reference evidence="3 4" key="1">
    <citation type="submission" date="2024-10" db="EMBL/GenBank/DDBJ databases">
        <authorList>
            <person name="Topkara A.R."/>
            <person name="Saygin H."/>
        </authorList>
    </citation>
    <scope>NUCLEOTIDE SEQUENCE [LARGE SCALE GENOMIC DNA]</scope>
    <source>
        <strain evidence="3 4">M3C6</strain>
    </source>
</reference>
<sequence>MQADMAVPRQLLRTTLRLNEHTPHRARLVVRSWLGPGHPVVDDTELIASELVTNAVKHALQGPGRDWVRLRLDEDPAHVRLVVTDAGNPMSAPRCLPLPTDWDAWAGQLGGLGIATIAKMCEGVWGTYLTRHETRVVWCYVPIRRSGVAAAERQPPGQ</sequence>
<dbReference type="InterPro" id="IPR036890">
    <property type="entry name" value="HATPase_C_sf"/>
</dbReference>
<dbReference type="Proteomes" id="UP001603978">
    <property type="component" value="Unassembled WGS sequence"/>
</dbReference>
<feature type="domain" description="Histidine kinase/HSP90-like ATPase" evidence="2">
    <location>
        <begin position="24"/>
        <end position="128"/>
    </location>
</feature>
<accession>A0ABW7AGA2</accession>
<gene>
    <name evidence="3" type="ORF">ACFLIM_24680</name>
</gene>
<dbReference type="RefSeq" id="WP_393169209.1">
    <property type="nucleotide sequence ID" value="NZ_JBICRM010000015.1"/>
</dbReference>
<dbReference type="InterPro" id="IPR050267">
    <property type="entry name" value="Anti-sigma-factor_SerPK"/>
</dbReference>
<dbReference type="PANTHER" id="PTHR35526">
    <property type="entry name" value="ANTI-SIGMA-F FACTOR RSBW-RELATED"/>
    <property type="match status" value="1"/>
</dbReference>
<keyword evidence="4" id="KW-1185">Reference proteome</keyword>
<dbReference type="InterPro" id="IPR003594">
    <property type="entry name" value="HATPase_dom"/>
</dbReference>
<dbReference type="GO" id="GO:0005524">
    <property type="term" value="F:ATP binding"/>
    <property type="evidence" value="ECO:0007669"/>
    <property type="project" value="UniProtKB-KW"/>
</dbReference>
<keyword evidence="1" id="KW-0723">Serine/threonine-protein kinase</keyword>